<keyword evidence="2" id="KW-1185">Reference proteome</keyword>
<name>A0AAD9LQL9_9STRA</name>
<organism evidence="1 2">
    <name type="scientific">Phytophthora citrophthora</name>
    <dbReference type="NCBI Taxonomy" id="4793"/>
    <lineage>
        <taxon>Eukaryota</taxon>
        <taxon>Sar</taxon>
        <taxon>Stramenopiles</taxon>
        <taxon>Oomycota</taxon>
        <taxon>Peronosporomycetes</taxon>
        <taxon>Peronosporales</taxon>
        <taxon>Peronosporaceae</taxon>
        <taxon>Phytophthora</taxon>
    </lineage>
</organism>
<evidence type="ECO:0000313" key="1">
    <source>
        <dbReference type="EMBL" id="KAK1943822.1"/>
    </source>
</evidence>
<evidence type="ECO:0000313" key="2">
    <source>
        <dbReference type="Proteomes" id="UP001259832"/>
    </source>
</evidence>
<dbReference type="AlphaFoldDB" id="A0AAD9LQL9"/>
<accession>A0AAD9LQL9</accession>
<proteinExistence type="predicted"/>
<comment type="caution">
    <text evidence="1">The sequence shown here is derived from an EMBL/GenBank/DDBJ whole genome shotgun (WGS) entry which is preliminary data.</text>
</comment>
<protein>
    <submittedName>
        <fullName evidence="1">Uncharacterized protein</fullName>
    </submittedName>
</protein>
<dbReference type="Proteomes" id="UP001259832">
    <property type="component" value="Unassembled WGS sequence"/>
</dbReference>
<gene>
    <name evidence="1" type="ORF">P3T76_005218</name>
</gene>
<sequence length="378" mass="41094">MSYVNDAHRLSSRHWATEYSIQQKVTKQDCDWRRITYPSVLMTGLAIAGRIVVGPNALFLLFTTTNYFSGGSVLIQAQDSFFAFTENDVTMAGGCSGCIAPCKIALLKYSMFKGDAFVSSPVFNAFAAIGPKVELYNFSSLSSKALALGESLDANGAVCETGTNDWAATHSVVTGPAQQLLDIISVLGLSVAPQMIRELEPAANRMDGCATRWTLLALSRLFQFLTSLGDANFGKLSAVDLSVFPDYSECRPIVPMDDSLVGSKLTLATKGKDYLSAVPDSLTVFPYSFKSSLPPVSREVPAGTTKYPATTVVQPLLRAYYGGCRVREVNTTGIFIEDTCEVSSHWIRYGLMVHSPDDIPLCRFESLGGLPFQMIRNN</sequence>
<dbReference type="EMBL" id="JASMQC010000007">
    <property type="protein sequence ID" value="KAK1943822.1"/>
    <property type="molecule type" value="Genomic_DNA"/>
</dbReference>
<reference evidence="1" key="1">
    <citation type="submission" date="2023-08" db="EMBL/GenBank/DDBJ databases">
        <title>Reference Genome Resource for the Citrus Pathogen Phytophthora citrophthora.</title>
        <authorList>
            <person name="Moller H."/>
            <person name="Coetzee B."/>
            <person name="Rose L.J."/>
            <person name="Van Niekerk J.M."/>
        </authorList>
    </citation>
    <scope>NUCLEOTIDE SEQUENCE</scope>
    <source>
        <strain evidence="1">STE-U-9442</strain>
    </source>
</reference>